<protein>
    <submittedName>
        <fullName evidence="3">Uncharacterized protein LOC108738611 isoform X1</fullName>
    </submittedName>
</protein>
<keyword evidence="2" id="KW-1185">Reference proteome</keyword>
<evidence type="ECO:0000256" key="1">
    <source>
        <dbReference type="SAM" id="MobiDB-lite"/>
    </source>
</evidence>
<accession>A0A1W4WUN0</accession>
<dbReference type="GeneID" id="108738611"/>
<organism evidence="2 3">
    <name type="scientific">Agrilus planipennis</name>
    <name type="common">Emerald ash borer</name>
    <name type="synonym">Agrilus marcopoli</name>
    <dbReference type="NCBI Taxonomy" id="224129"/>
    <lineage>
        <taxon>Eukaryota</taxon>
        <taxon>Metazoa</taxon>
        <taxon>Ecdysozoa</taxon>
        <taxon>Arthropoda</taxon>
        <taxon>Hexapoda</taxon>
        <taxon>Insecta</taxon>
        <taxon>Pterygota</taxon>
        <taxon>Neoptera</taxon>
        <taxon>Endopterygota</taxon>
        <taxon>Coleoptera</taxon>
        <taxon>Polyphaga</taxon>
        <taxon>Elateriformia</taxon>
        <taxon>Buprestoidea</taxon>
        <taxon>Buprestidae</taxon>
        <taxon>Agrilinae</taxon>
        <taxon>Agrilus</taxon>
    </lineage>
</organism>
<dbReference type="KEGG" id="apln:108738611"/>
<evidence type="ECO:0000313" key="2">
    <source>
        <dbReference type="Proteomes" id="UP000192223"/>
    </source>
</evidence>
<dbReference type="InParanoid" id="A0A1W4WUN0"/>
<dbReference type="AlphaFoldDB" id="A0A1W4WUN0"/>
<feature type="compositionally biased region" description="Polar residues" evidence="1">
    <location>
        <begin position="158"/>
        <end position="168"/>
    </location>
</feature>
<dbReference type="RefSeq" id="XP_018327606.1">
    <property type="nucleotide sequence ID" value="XM_018472104.2"/>
</dbReference>
<dbReference type="Proteomes" id="UP000192223">
    <property type="component" value="Unplaced"/>
</dbReference>
<evidence type="ECO:0000313" key="3">
    <source>
        <dbReference type="RefSeq" id="XP_018327606.1"/>
    </source>
</evidence>
<sequence length="402" mass="45583">MEAELNKFILNSEMAELISTKFHFAKYIMWLLQEHTQRVDFLKGQLSGLKTDICDLILREKGHTNFIKEIQIHAGEGSSKSKIYDNCNDPEKKKAFEKECKKFSKSINKALVTSGDISPSKHLKPISECSNSSEKYLNVSRPSSRKMPSSEKSRKATPVSSRTSSASKLDTMKHDTSSSTTLKNSVSDIRRRCPFKDQNTSGHTRIRKSKSAVCGMTREKSEMIGKYNKLMSEMCSVFGKTCSSVSQKDVRPSKVKNMAKVYACRKQSIKVEEKRSGRRKNAEKGKNEDVLTLESFLDFINTSPHLTVEAVYAPLNKMDNEEIKCKNIFQGEQAKGVSDFAISWPRYIKFNLKNNLETLQENQETTSFSGTETEIELPSKQGLRRRKNIDYGFTSDATSYEA</sequence>
<name>A0A1W4WUN0_AGRPL</name>
<proteinExistence type="predicted"/>
<gene>
    <name evidence="3" type="primary">LOC108738611</name>
</gene>
<feature type="region of interest" description="Disordered" evidence="1">
    <location>
        <begin position="122"/>
        <end position="185"/>
    </location>
</feature>
<reference evidence="3" key="1">
    <citation type="submission" date="2025-08" db="UniProtKB">
        <authorList>
            <consortium name="RefSeq"/>
        </authorList>
    </citation>
    <scope>IDENTIFICATION</scope>
    <source>
        <tissue evidence="3">Entire body</tissue>
    </source>
</reference>